<dbReference type="SUPFAM" id="SSF53756">
    <property type="entry name" value="UDP-Glycosyltransferase/glycogen phosphorylase"/>
    <property type="match status" value="1"/>
</dbReference>
<dbReference type="CAZy" id="GT4">
    <property type="family name" value="Glycosyltransferase Family 4"/>
</dbReference>
<dbReference type="HOGENOM" id="CLU_009583_0_1_4"/>
<dbReference type="eggNOG" id="COG0438">
    <property type="taxonomic scope" value="Bacteria"/>
</dbReference>
<organism evidence="3 4">
    <name type="scientific">Paraburkholderia atlantica</name>
    <dbReference type="NCBI Taxonomy" id="2654982"/>
    <lineage>
        <taxon>Bacteria</taxon>
        <taxon>Pseudomonadati</taxon>
        <taxon>Pseudomonadota</taxon>
        <taxon>Betaproteobacteria</taxon>
        <taxon>Burkholderiales</taxon>
        <taxon>Burkholderiaceae</taxon>
        <taxon>Paraburkholderia</taxon>
    </lineage>
</organism>
<evidence type="ECO:0000313" key="4">
    <source>
        <dbReference type="Proteomes" id="UP000002190"/>
    </source>
</evidence>
<gene>
    <name evidence="3" type="ordered locus">BC1002_6592</name>
</gene>
<sequence>MRVVHVIESTATGTLAVVSTLATRLAKEGHEVYVIYSEREETPKNLRAMFHADVVLQHLQMKGPSLAHIMSVLRRQLIGLNPDIVHMHSSFAGFLGRMSTLFALPSTALLYSPHCISFVRRDIGRLKRYCFAALEWLACLKRCTYVGCSESECAAIRRYLWRDAVLVENAIDRAVGVHGDTHLEGAENVKSTKRRVIATVGGIRVQKNPQLFAEIARSFDRDSVEFVWIGDGDADLRKTLEDAGVRVTGWLTRADVIEAVAQADIYLSTASWEGMPISLIEAMTLGTPVVASDCPGNIDTIRHNSTGVLYRTVAEATSLIQKMLTDEKFCEGLSRRAQEEARNRFSEDRFFSNIAQLYSTQLKSLREGRAVLS</sequence>
<dbReference type="Pfam" id="PF13439">
    <property type="entry name" value="Glyco_transf_4"/>
    <property type="match status" value="1"/>
</dbReference>
<feature type="domain" description="Glycosyl transferase family 1" evidence="1">
    <location>
        <begin position="187"/>
        <end position="339"/>
    </location>
</feature>
<dbReference type="STRING" id="640511.BC1002_6592"/>
<dbReference type="InterPro" id="IPR001296">
    <property type="entry name" value="Glyco_trans_1"/>
</dbReference>
<evidence type="ECO:0000313" key="3">
    <source>
        <dbReference type="EMBL" id="ADG20433.1"/>
    </source>
</evidence>
<feature type="domain" description="Glycosyltransferase subfamily 4-like N-terminal" evidence="2">
    <location>
        <begin position="16"/>
        <end position="173"/>
    </location>
</feature>
<dbReference type="Gene3D" id="3.40.50.2000">
    <property type="entry name" value="Glycogen Phosphorylase B"/>
    <property type="match status" value="2"/>
</dbReference>
<proteinExistence type="predicted"/>
<name>D5WMI7_PARAM</name>
<dbReference type="KEGG" id="bge:BC1002_6592"/>
<evidence type="ECO:0000259" key="1">
    <source>
        <dbReference type="Pfam" id="PF00534"/>
    </source>
</evidence>
<reference evidence="3 4" key="2">
    <citation type="journal article" date="2012" name="J. Bacteriol.">
        <title>Genome Sequences of Burkholderia sp. Strains CCGE1002 and H160, Isolated from Legume Nodules in Mexico and Brazil.</title>
        <authorList>
            <person name="Ormeno-Orrillo E."/>
            <person name="Rogel M.A."/>
            <person name="Chueire L.M."/>
            <person name="Tiedje J.M."/>
            <person name="Martinez-Romero E."/>
            <person name="Hungria M."/>
        </authorList>
    </citation>
    <scope>NUCLEOTIDE SEQUENCE [LARGE SCALE GENOMIC DNA]</scope>
    <source>
        <strain evidence="3 4">CCGE1002</strain>
    </source>
</reference>
<dbReference type="AlphaFoldDB" id="D5WMI7"/>
<dbReference type="EMBL" id="CP002015">
    <property type="protein sequence ID" value="ADG20433.1"/>
    <property type="molecule type" value="Genomic_DNA"/>
</dbReference>
<accession>D5WMI7</accession>
<evidence type="ECO:0000259" key="2">
    <source>
        <dbReference type="Pfam" id="PF13439"/>
    </source>
</evidence>
<dbReference type="PANTHER" id="PTHR45947">
    <property type="entry name" value="SULFOQUINOVOSYL TRANSFERASE SQD2"/>
    <property type="match status" value="1"/>
</dbReference>
<dbReference type="RefSeq" id="WP_013094220.1">
    <property type="nucleotide sequence ID" value="NC_014119.1"/>
</dbReference>
<dbReference type="InterPro" id="IPR050194">
    <property type="entry name" value="Glycosyltransferase_grp1"/>
</dbReference>
<dbReference type="InterPro" id="IPR028098">
    <property type="entry name" value="Glyco_trans_4-like_N"/>
</dbReference>
<dbReference type="Pfam" id="PF00534">
    <property type="entry name" value="Glycos_transf_1"/>
    <property type="match status" value="1"/>
</dbReference>
<dbReference type="PANTHER" id="PTHR45947:SF3">
    <property type="entry name" value="SULFOQUINOVOSYL TRANSFERASE SQD2"/>
    <property type="match status" value="1"/>
</dbReference>
<dbReference type="GeneID" id="301097652"/>
<reference evidence="4" key="1">
    <citation type="submission" date="2010-04" db="EMBL/GenBank/DDBJ databases">
        <title>Complete sequence of chromosome 3 of Burkholderia sp. CCGE1002.</title>
        <authorList>
            <consortium name="US DOE Joint Genome Institute"/>
            <person name="Lucas S."/>
            <person name="Copeland A."/>
            <person name="Lapidus A."/>
            <person name="Cheng J.-F."/>
            <person name="Bruce D."/>
            <person name="Goodwin L."/>
            <person name="Pitluck S."/>
            <person name="Chertkov O."/>
            <person name="Detter J.C."/>
            <person name="Han C."/>
            <person name="Tapia R."/>
            <person name="Land M."/>
            <person name="Hauser L."/>
            <person name="Kyrpides N."/>
            <person name="Ovchinnikova G."/>
            <person name="Martinez-Romero E."/>
            <person name="Hernandez M.A.R."/>
            <person name="Tiedje J.M."/>
            <person name="Woyke T."/>
        </authorList>
    </citation>
    <scope>NUCLEOTIDE SEQUENCE [LARGE SCALE GENOMIC DNA]</scope>
    <source>
        <strain evidence="4">CCGE1002</strain>
    </source>
</reference>
<keyword evidence="3" id="KW-0808">Transferase</keyword>
<dbReference type="GO" id="GO:0016757">
    <property type="term" value="F:glycosyltransferase activity"/>
    <property type="evidence" value="ECO:0007669"/>
    <property type="project" value="InterPro"/>
</dbReference>
<dbReference type="Proteomes" id="UP000002190">
    <property type="component" value="Chromosome 3"/>
</dbReference>
<protein>
    <submittedName>
        <fullName evidence="3">Glycosyl transferase group 1</fullName>
    </submittedName>
</protein>